<keyword evidence="4" id="KW-0804">Transcription</keyword>
<dbReference type="RefSeq" id="WP_188581361.1">
    <property type="nucleotide sequence ID" value="NZ_BMDZ01000063.1"/>
</dbReference>
<dbReference type="InterPro" id="IPR036388">
    <property type="entry name" value="WH-like_DNA-bd_sf"/>
</dbReference>
<keyword evidence="5" id="KW-1133">Transmembrane helix</keyword>
<dbReference type="Gene3D" id="3.40.190.10">
    <property type="entry name" value="Periplasmic binding protein-like II"/>
    <property type="match status" value="2"/>
</dbReference>
<keyword evidence="5" id="KW-0812">Transmembrane</keyword>
<dbReference type="InterPro" id="IPR005119">
    <property type="entry name" value="LysR_subst-bd"/>
</dbReference>
<dbReference type="SUPFAM" id="SSF53850">
    <property type="entry name" value="Periplasmic binding protein-like II"/>
    <property type="match status" value="1"/>
</dbReference>
<keyword evidence="2" id="KW-0805">Transcription regulation</keyword>
<dbReference type="GO" id="GO:0003677">
    <property type="term" value="F:DNA binding"/>
    <property type="evidence" value="ECO:0007669"/>
    <property type="project" value="UniProtKB-KW"/>
</dbReference>
<accession>A0ABQ1IZE9</accession>
<dbReference type="EMBL" id="BMDZ01000063">
    <property type="protein sequence ID" value="GGB55799.1"/>
    <property type="molecule type" value="Genomic_DNA"/>
</dbReference>
<feature type="transmembrane region" description="Helical" evidence="5">
    <location>
        <begin position="244"/>
        <end position="264"/>
    </location>
</feature>
<dbReference type="Proteomes" id="UP000603352">
    <property type="component" value="Unassembled WGS sequence"/>
</dbReference>
<evidence type="ECO:0000259" key="6">
    <source>
        <dbReference type="PROSITE" id="PS50931"/>
    </source>
</evidence>
<dbReference type="InterPro" id="IPR036390">
    <property type="entry name" value="WH_DNA-bd_sf"/>
</dbReference>
<feature type="domain" description="HTH lysR-type" evidence="6">
    <location>
        <begin position="9"/>
        <end position="66"/>
    </location>
</feature>
<dbReference type="InterPro" id="IPR058163">
    <property type="entry name" value="LysR-type_TF_proteobact-type"/>
</dbReference>
<keyword evidence="8" id="KW-1185">Reference proteome</keyword>
<keyword evidence="5" id="KW-0472">Membrane</keyword>
<dbReference type="InterPro" id="IPR000847">
    <property type="entry name" value="LysR_HTH_N"/>
</dbReference>
<dbReference type="Pfam" id="PF00126">
    <property type="entry name" value="HTH_1"/>
    <property type="match status" value="1"/>
</dbReference>
<name>A0ABQ1IZE9_9PROT</name>
<evidence type="ECO:0000256" key="2">
    <source>
        <dbReference type="ARBA" id="ARBA00023015"/>
    </source>
</evidence>
<comment type="caution">
    <text evidence="7">The sequence shown here is derived from an EMBL/GenBank/DDBJ whole genome shotgun (WGS) entry which is preliminary data.</text>
</comment>
<dbReference type="Gene3D" id="1.10.10.10">
    <property type="entry name" value="Winged helix-like DNA-binding domain superfamily/Winged helix DNA-binding domain"/>
    <property type="match status" value="1"/>
</dbReference>
<dbReference type="SUPFAM" id="SSF46785">
    <property type="entry name" value="Winged helix' DNA-binding domain"/>
    <property type="match status" value="1"/>
</dbReference>
<dbReference type="PRINTS" id="PR00039">
    <property type="entry name" value="HTHLYSR"/>
</dbReference>
<evidence type="ECO:0000256" key="5">
    <source>
        <dbReference type="SAM" id="Phobius"/>
    </source>
</evidence>
<proteinExistence type="inferred from homology"/>
<comment type="similarity">
    <text evidence="1">Belongs to the LysR transcriptional regulatory family.</text>
</comment>
<evidence type="ECO:0000313" key="8">
    <source>
        <dbReference type="Proteomes" id="UP000603352"/>
    </source>
</evidence>
<evidence type="ECO:0000256" key="4">
    <source>
        <dbReference type="ARBA" id="ARBA00023163"/>
    </source>
</evidence>
<sequence>MKAEAAAQLLAAELAVIEAACRHLNLTAAGRELGLGQSAMSRRIAAVEAALGVPIFVRDGRRLRLSPQGAALLPAVRAAAGGLQDAVAEVTGAADTAQAAGLLRIGTLPTFAALWLAPRIGRFMARHPAIAVEVSTIGADFADGRKDAVTWDGEAVDAVLSWGRGGWLGYRSRRLFDERVIAVAAPGLALPADPARLGQAGPPLIRHTTRADLWPAWARAAGLEPRHVTGPVAGRPADPRFEHFFMILAAALAGVGVALLPLAFARADLNDGRLVRVLADRPPLVTGAGYWLITTQAVRRQPRLRAFEDWLIDEAGIDASTQTS</sequence>
<reference evidence="8" key="1">
    <citation type="journal article" date="2019" name="Int. J. Syst. Evol. Microbiol.">
        <title>The Global Catalogue of Microorganisms (GCM) 10K type strain sequencing project: providing services to taxonomists for standard genome sequencing and annotation.</title>
        <authorList>
            <consortium name="The Broad Institute Genomics Platform"/>
            <consortium name="The Broad Institute Genome Sequencing Center for Infectious Disease"/>
            <person name="Wu L."/>
            <person name="Ma J."/>
        </authorList>
    </citation>
    <scope>NUCLEOTIDE SEQUENCE [LARGE SCALE GENOMIC DNA]</scope>
    <source>
        <strain evidence="8">CGMCC 1.10188</strain>
    </source>
</reference>
<dbReference type="PANTHER" id="PTHR30537:SF74">
    <property type="entry name" value="HTH-TYPE TRANSCRIPTIONAL REGULATOR TRPI"/>
    <property type="match status" value="1"/>
</dbReference>
<keyword evidence="3 7" id="KW-0238">DNA-binding</keyword>
<organism evidence="7 8">
    <name type="scientific">Tistrella bauzanensis</name>
    <dbReference type="NCBI Taxonomy" id="657419"/>
    <lineage>
        <taxon>Bacteria</taxon>
        <taxon>Pseudomonadati</taxon>
        <taxon>Pseudomonadota</taxon>
        <taxon>Alphaproteobacteria</taxon>
        <taxon>Geminicoccales</taxon>
        <taxon>Geminicoccaceae</taxon>
        <taxon>Tistrella</taxon>
    </lineage>
</organism>
<evidence type="ECO:0000256" key="3">
    <source>
        <dbReference type="ARBA" id="ARBA00023125"/>
    </source>
</evidence>
<evidence type="ECO:0000313" key="7">
    <source>
        <dbReference type="EMBL" id="GGB55799.1"/>
    </source>
</evidence>
<gene>
    <name evidence="7" type="ORF">GCM10011505_40970</name>
</gene>
<dbReference type="PROSITE" id="PS50931">
    <property type="entry name" value="HTH_LYSR"/>
    <property type="match status" value="1"/>
</dbReference>
<evidence type="ECO:0000256" key="1">
    <source>
        <dbReference type="ARBA" id="ARBA00009437"/>
    </source>
</evidence>
<dbReference type="Pfam" id="PF03466">
    <property type="entry name" value="LysR_substrate"/>
    <property type="match status" value="1"/>
</dbReference>
<protein>
    <submittedName>
        <fullName evidence="7">DNA-binding transcriptional activator GcvA</fullName>
    </submittedName>
</protein>
<dbReference type="PANTHER" id="PTHR30537">
    <property type="entry name" value="HTH-TYPE TRANSCRIPTIONAL REGULATOR"/>
    <property type="match status" value="1"/>
</dbReference>